<feature type="compositionally biased region" description="Basic and acidic residues" evidence="2">
    <location>
        <begin position="76"/>
        <end position="85"/>
    </location>
</feature>
<comment type="caution">
    <text evidence="4">The sequence shown here is derived from an EMBL/GenBank/DDBJ whole genome shotgun (WGS) entry which is preliminary data.</text>
</comment>
<feature type="domain" description="Autophagy-related protein 16" evidence="3">
    <location>
        <begin position="7"/>
        <end position="190"/>
    </location>
</feature>
<reference evidence="4" key="2">
    <citation type="submission" date="2020-05" db="EMBL/GenBank/DDBJ databases">
        <authorList>
            <person name="Kim H.-S."/>
            <person name="Proctor R.H."/>
            <person name="Brown D.W."/>
        </authorList>
    </citation>
    <scope>NUCLEOTIDE SEQUENCE</scope>
    <source>
        <strain evidence="4">NRRL 22465</strain>
    </source>
</reference>
<evidence type="ECO:0000313" key="4">
    <source>
        <dbReference type="EMBL" id="KAF4980470.1"/>
    </source>
</evidence>
<comment type="similarity">
    <text evidence="1">Belongs to the ATG16 family.</text>
</comment>
<keyword evidence="5" id="KW-1185">Reference proteome</keyword>
<accession>A0A8H4UP54</accession>
<dbReference type="AlphaFoldDB" id="A0A8H4UP54"/>
<name>A0A8H4UP54_9HYPO</name>
<evidence type="ECO:0000313" key="5">
    <source>
        <dbReference type="Proteomes" id="UP000635477"/>
    </source>
</evidence>
<organism evidence="4 5">
    <name type="scientific">Fusarium zealandicum</name>
    <dbReference type="NCBI Taxonomy" id="1053134"/>
    <lineage>
        <taxon>Eukaryota</taxon>
        <taxon>Fungi</taxon>
        <taxon>Dikarya</taxon>
        <taxon>Ascomycota</taxon>
        <taxon>Pezizomycotina</taxon>
        <taxon>Sordariomycetes</taxon>
        <taxon>Hypocreomycetidae</taxon>
        <taxon>Hypocreales</taxon>
        <taxon>Nectriaceae</taxon>
        <taxon>Fusarium</taxon>
        <taxon>Fusarium staphyleae species complex</taxon>
    </lineage>
</organism>
<dbReference type="EMBL" id="JABEYC010000229">
    <property type="protein sequence ID" value="KAF4980470.1"/>
    <property type="molecule type" value="Genomic_DNA"/>
</dbReference>
<evidence type="ECO:0000256" key="1">
    <source>
        <dbReference type="ARBA" id="ARBA00005331"/>
    </source>
</evidence>
<feature type="compositionally biased region" description="Polar residues" evidence="2">
    <location>
        <begin position="50"/>
        <end position="67"/>
    </location>
</feature>
<dbReference type="InterPro" id="IPR013923">
    <property type="entry name" value="Autophagy-rel_prot_16_dom"/>
</dbReference>
<dbReference type="Pfam" id="PF08614">
    <property type="entry name" value="ATG16"/>
    <property type="match status" value="1"/>
</dbReference>
<dbReference type="Proteomes" id="UP000635477">
    <property type="component" value="Unassembled WGS sequence"/>
</dbReference>
<dbReference type="Gene3D" id="1.20.5.170">
    <property type="match status" value="1"/>
</dbReference>
<evidence type="ECO:0000256" key="2">
    <source>
        <dbReference type="SAM" id="MobiDB-lite"/>
    </source>
</evidence>
<dbReference type="CDD" id="cd22887">
    <property type="entry name" value="Atg16_CCD"/>
    <property type="match status" value="1"/>
</dbReference>
<evidence type="ECO:0000259" key="3">
    <source>
        <dbReference type="Pfam" id="PF08614"/>
    </source>
</evidence>
<gene>
    <name evidence="4" type="ORF">FZEAL_3515</name>
</gene>
<dbReference type="OrthoDB" id="8949486at2759"/>
<proteinExistence type="inferred from homology"/>
<feature type="region of interest" description="Disordered" evidence="2">
    <location>
        <begin position="43"/>
        <end position="85"/>
    </location>
</feature>
<protein>
    <recommendedName>
        <fullName evidence="3">Autophagy-related protein 16 domain-containing protein</fullName>
    </recommendedName>
</protein>
<sequence length="201" mass="22864">MPSWRDQYLSSIKDAELSNPVNMELVQTCSQMADRISALEAEKAGLESAVASSGKTTTQSSEPSTNDPGVAQLKQDLAETLRSKGVTEARLRTAEEELTKLRSKSKTDTRSIRDLAADKNTLTTRLKDREYELREKRKLIERLQQVQDEMIALNLQMSMAEKERDKVKKENKELVDRWMKRMAQEADAMNLANEPIFEQGQ</sequence>
<reference evidence="4" key="1">
    <citation type="journal article" date="2020" name="BMC Genomics">
        <title>Correction to: Identification and distribution of gene clusters required for synthesis of sphingolipid metabolism inhibitors in diverse species of the filamentous fungus Fusarium.</title>
        <authorList>
            <person name="Kim H.S."/>
            <person name="Lohmar J.M."/>
            <person name="Busman M."/>
            <person name="Brown D.W."/>
            <person name="Naumann T.A."/>
            <person name="Divon H.H."/>
            <person name="Lysoe E."/>
            <person name="Uhlig S."/>
            <person name="Proctor R.H."/>
        </authorList>
    </citation>
    <scope>NUCLEOTIDE SEQUENCE</scope>
    <source>
        <strain evidence="4">NRRL 22465</strain>
    </source>
</reference>